<dbReference type="PANTHER" id="PTHR47027:SF8">
    <property type="entry name" value="RIBONUCLEASE H"/>
    <property type="match status" value="1"/>
</dbReference>
<feature type="domain" description="Reverse transcriptase" evidence="1">
    <location>
        <begin position="278"/>
        <end position="548"/>
    </location>
</feature>
<dbReference type="AlphaFoldDB" id="A0A2W1B3T2"/>
<evidence type="ECO:0000313" key="2">
    <source>
        <dbReference type="EMBL" id="PZC71182.1"/>
    </source>
</evidence>
<dbReference type="PROSITE" id="PS50878">
    <property type="entry name" value="RT_POL"/>
    <property type="match status" value="1"/>
</dbReference>
<protein>
    <recommendedName>
        <fullName evidence="1">Reverse transcriptase domain-containing protein</fullName>
    </recommendedName>
</protein>
<dbReference type="SUPFAM" id="SSF56672">
    <property type="entry name" value="DNA/RNA polymerases"/>
    <property type="match status" value="1"/>
</dbReference>
<sequence length="667" mass="75450">MEDDRRVCVSGDPADARRHFSGTGGVKCATGHALVALQAPHGNSATDEPKTSKSIRHPHRIGTWNVRGLNQPGKLQTVENEMRRKNVHLLGLSETHWKGQGHCTSDSGTTVYFSGPEDESSRGVAFIVPRSLNKCVVGYNPVSDRIITLKLNTIPWKLNILQVYAPTAQSTEEEIEGFYDTLTATLKRLSKREVTIILGDFNAKVGDPESDDHLRRVAGKYGIGERNDRGERLLQFCCEENFTISNTCFKHHIRRLYPLLLKNLGQKGTKAITDICNTIWKTGKWPKDWTESVFIPLHKKGSSKDCGNYRTLALISHASKILLHVINRRLNYFLSRQIPEEQAGFVKGKGTREQILNVRQIIEKSREFNSPVILCFIDYTKAFDCVQWDHLWIVLLEMGVPEHLVALIQSLYTENRSFVRIGTEYSNMFQTKKGVRQGCILSPALFNIYGEYIIRKTIENWEKGFPVGGKRLSNLRYADDTVLLATSMEDMTELFQRLETESGNIGLAVNRSKTKVMIVDRAGTLANVTCNIPGINIVDHYIYLGSQICNDGSCVPEIKRRIGMAKDAMTRLNNIWKKRGIGIKTKIRLTRALVFPIFLYGVDDLSPRTTKDRCIRDVVLEAITPNTLDCKTHQCVYPESAQNKNPLVDHMPTTHSILFRPHSAQRR</sequence>
<dbReference type="SUPFAM" id="SSF56219">
    <property type="entry name" value="DNase I-like"/>
    <property type="match status" value="1"/>
</dbReference>
<dbReference type="InterPro" id="IPR036691">
    <property type="entry name" value="Endo/exonu/phosph_ase_sf"/>
</dbReference>
<accession>A0A2W1B3T2</accession>
<name>A0A2W1B3T2_HELAM</name>
<dbReference type="Gene3D" id="3.60.10.10">
    <property type="entry name" value="Endonuclease/exonuclease/phosphatase"/>
    <property type="match status" value="1"/>
</dbReference>
<dbReference type="Pfam" id="PF03372">
    <property type="entry name" value="Exo_endo_phos"/>
    <property type="match status" value="1"/>
</dbReference>
<gene>
    <name evidence="2" type="primary">HaOG213934</name>
    <name evidence="2" type="ORF">B5X24_HaOG213934</name>
</gene>
<keyword evidence="3" id="KW-1185">Reference proteome</keyword>
<dbReference type="PANTHER" id="PTHR47027">
    <property type="entry name" value="REVERSE TRANSCRIPTASE DOMAIN-CONTAINING PROTEIN"/>
    <property type="match status" value="1"/>
</dbReference>
<reference evidence="2 3" key="1">
    <citation type="journal article" date="2017" name="BMC Biol.">
        <title>Genomic innovations, transcriptional plasticity and gene loss underlying the evolution and divergence of two highly polyphagous and invasive Helicoverpa pest species.</title>
        <authorList>
            <person name="Pearce S.L."/>
            <person name="Clarke D.F."/>
            <person name="East P.D."/>
            <person name="Elfekih S."/>
            <person name="Gordon K.H."/>
            <person name="Jermiin L.S."/>
            <person name="McGaughran A."/>
            <person name="Oakeshott J.G."/>
            <person name="Papanikolaou A."/>
            <person name="Perera O.P."/>
            <person name="Rane R.V."/>
            <person name="Richards S."/>
            <person name="Tay W.T."/>
            <person name="Walsh T.K."/>
            <person name="Anderson A."/>
            <person name="Anderson C.J."/>
            <person name="Asgari S."/>
            <person name="Board P.G."/>
            <person name="Bretschneider A."/>
            <person name="Campbell P.M."/>
            <person name="Chertemps T."/>
            <person name="Christeller J.T."/>
            <person name="Coppin C.W."/>
            <person name="Downes S.J."/>
            <person name="Duan G."/>
            <person name="Farnsworth C.A."/>
            <person name="Good R.T."/>
            <person name="Han L.B."/>
            <person name="Han Y.C."/>
            <person name="Hatje K."/>
            <person name="Horne I."/>
            <person name="Huang Y.P."/>
            <person name="Hughes D.S."/>
            <person name="Jacquin-Joly E."/>
            <person name="James W."/>
            <person name="Jhangiani S."/>
            <person name="Kollmar M."/>
            <person name="Kuwar S.S."/>
            <person name="Li S."/>
            <person name="Liu N.Y."/>
            <person name="Maibeche M.T."/>
            <person name="Miller J.R."/>
            <person name="Montagne N."/>
            <person name="Perry T."/>
            <person name="Qu J."/>
            <person name="Song S.V."/>
            <person name="Sutton G.G."/>
            <person name="Vogel H."/>
            <person name="Walenz B.P."/>
            <person name="Xu W."/>
            <person name="Zhang H.J."/>
            <person name="Zou Z."/>
            <person name="Batterham P."/>
            <person name="Edwards O.R."/>
            <person name="Feyereisen R."/>
            <person name="Gibbs R.A."/>
            <person name="Heckel D.G."/>
            <person name="McGrath A."/>
            <person name="Robin C."/>
            <person name="Scherer S.E."/>
            <person name="Worley K.C."/>
            <person name="Wu Y.D."/>
        </authorList>
    </citation>
    <scope>NUCLEOTIDE SEQUENCE [LARGE SCALE GENOMIC DNA]</scope>
    <source>
        <strain evidence="2">Harm_GR_Male_#8</strain>
        <tissue evidence="2">Whole organism</tissue>
    </source>
</reference>
<evidence type="ECO:0000259" key="1">
    <source>
        <dbReference type="PROSITE" id="PS50878"/>
    </source>
</evidence>
<proteinExistence type="predicted"/>
<dbReference type="CDD" id="cd09076">
    <property type="entry name" value="L1-EN"/>
    <property type="match status" value="1"/>
</dbReference>
<dbReference type="Proteomes" id="UP000249218">
    <property type="component" value="Unassembled WGS sequence"/>
</dbReference>
<dbReference type="InterPro" id="IPR000477">
    <property type="entry name" value="RT_dom"/>
</dbReference>
<dbReference type="Pfam" id="PF00078">
    <property type="entry name" value="RVT_1"/>
    <property type="match status" value="1"/>
</dbReference>
<dbReference type="CDD" id="cd01650">
    <property type="entry name" value="RT_nLTR_like"/>
    <property type="match status" value="1"/>
</dbReference>
<evidence type="ECO:0000313" key="3">
    <source>
        <dbReference type="Proteomes" id="UP000249218"/>
    </source>
</evidence>
<dbReference type="GO" id="GO:0003824">
    <property type="term" value="F:catalytic activity"/>
    <property type="evidence" value="ECO:0007669"/>
    <property type="project" value="InterPro"/>
</dbReference>
<dbReference type="OrthoDB" id="414666at2759"/>
<dbReference type="GO" id="GO:0071897">
    <property type="term" value="P:DNA biosynthetic process"/>
    <property type="evidence" value="ECO:0007669"/>
    <property type="project" value="UniProtKB-ARBA"/>
</dbReference>
<dbReference type="InterPro" id="IPR043502">
    <property type="entry name" value="DNA/RNA_pol_sf"/>
</dbReference>
<dbReference type="InterPro" id="IPR005135">
    <property type="entry name" value="Endo/exonuclease/phosphatase"/>
</dbReference>
<organism evidence="2 3">
    <name type="scientific">Helicoverpa armigera</name>
    <name type="common">Cotton bollworm</name>
    <name type="synonym">Heliothis armigera</name>
    <dbReference type="NCBI Taxonomy" id="29058"/>
    <lineage>
        <taxon>Eukaryota</taxon>
        <taxon>Metazoa</taxon>
        <taxon>Ecdysozoa</taxon>
        <taxon>Arthropoda</taxon>
        <taxon>Hexapoda</taxon>
        <taxon>Insecta</taxon>
        <taxon>Pterygota</taxon>
        <taxon>Neoptera</taxon>
        <taxon>Endopterygota</taxon>
        <taxon>Lepidoptera</taxon>
        <taxon>Glossata</taxon>
        <taxon>Ditrysia</taxon>
        <taxon>Noctuoidea</taxon>
        <taxon>Noctuidae</taxon>
        <taxon>Heliothinae</taxon>
        <taxon>Helicoverpa</taxon>
    </lineage>
</organism>
<dbReference type="EMBL" id="KZ150363">
    <property type="protein sequence ID" value="PZC71182.1"/>
    <property type="molecule type" value="Genomic_DNA"/>
</dbReference>